<gene>
    <name evidence="2" type="ORF">PM001_LOCUS28939</name>
</gene>
<reference evidence="2" key="1">
    <citation type="submission" date="2024-01" db="EMBL/GenBank/DDBJ databases">
        <authorList>
            <person name="Webb A."/>
        </authorList>
    </citation>
    <scope>NUCLEOTIDE SEQUENCE</scope>
    <source>
        <strain evidence="2">Pm1</strain>
    </source>
</reference>
<sequence>MMPLEPISNGSVFGTSSQRFATPDNGRTGMQYCSAERINTATAAQSNSGKRVYDSYGQLRNENIEQQPHPF</sequence>
<comment type="caution">
    <text evidence="2">The sequence shown here is derived from an EMBL/GenBank/DDBJ whole genome shotgun (WGS) entry which is preliminary data.</text>
</comment>
<evidence type="ECO:0000313" key="2">
    <source>
        <dbReference type="EMBL" id="CAK7943789.1"/>
    </source>
</evidence>
<dbReference type="AlphaFoldDB" id="A0AAV1VA38"/>
<name>A0AAV1VA38_9STRA</name>
<proteinExistence type="predicted"/>
<evidence type="ECO:0000313" key="3">
    <source>
        <dbReference type="Proteomes" id="UP001162060"/>
    </source>
</evidence>
<protein>
    <submittedName>
        <fullName evidence="2">Uncharacterized protein</fullName>
    </submittedName>
</protein>
<organism evidence="2 3">
    <name type="scientific">Peronospora matthiolae</name>
    <dbReference type="NCBI Taxonomy" id="2874970"/>
    <lineage>
        <taxon>Eukaryota</taxon>
        <taxon>Sar</taxon>
        <taxon>Stramenopiles</taxon>
        <taxon>Oomycota</taxon>
        <taxon>Peronosporomycetes</taxon>
        <taxon>Peronosporales</taxon>
        <taxon>Peronosporaceae</taxon>
        <taxon>Peronospora</taxon>
    </lineage>
</organism>
<accession>A0AAV1VA38</accession>
<feature type="region of interest" description="Disordered" evidence="1">
    <location>
        <begin position="1"/>
        <end position="28"/>
    </location>
</feature>
<feature type="compositionally biased region" description="Polar residues" evidence="1">
    <location>
        <begin position="8"/>
        <end position="20"/>
    </location>
</feature>
<dbReference type="EMBL" id="CAKLBY020000304">
    <property type="protein sequence ID" value="CAK7943789.1"/>
    <property type="molecule type" value="Genomic_DNA"/>
</dbReference>
<dbReference type="Proteomes" id="UP001162060">
    <property type="component" value="Unassembled WGS sequence"/>
</dbReference>
<evidence type="ECO:0000256" key="1">
    <source>
        <dbReference type="SAM" id="MobiDB-lite"/>
    </source>
</evidence>